<accession>A0A174R7H4</accession>
<feature type="chain" id="PRO_5008031558" description="DUF4468 domain-containing protein" evidence="1">
    <location>
        <begin position="35"/>
        <end position="279"/>
    </location>
</feature>
<feature type="signal peptide" evidence="1">
    <location>
        <begin position="1"/>
        <end position="34"/>
    </location>
</feature>
<keyword evidence="1" id="KW-0732">Signal</keyword>
<dbReference type="Proteomes" id="UP000095606">
    <property type="component" value="Unassembled WGS sequence"/>
</dbReference>
<name>A0A174R7H4_9BACE</name>
<gene>
    <name evidence="2" type="ORF">ERS852461_03404</name>
</gene>
<evidence type="ECO:0000313" key="3">
    <source>
        <dbReference type="Proteomes" id="UP000095606"/>
    </source>
</evidence>
<proteinExistence type="predicted"/>
<sequence>MSKEKSNSMKQLKYSIALPLATVTMFLFTCSAWADNHKETSNVAANDTLPACQTDSLHPVLHFEKIPVKESYTESDTVQILRLDSEKLRLPEGFGWSSAQSYQNGDGLVSTKAIYKKENGELLRLSSSVPWTAERLAEFVEDVKKGMLKSLNENYGEKRSNVSKAASNAADSFVTSSTTTTSRTIIETNDVDAFFDMYAKKEGGIGYSGQLILLDGKEITYQQLMQLAKDDIIETHAILPESTGLEKKFGQKAKNRIWVLVSKKNPNYWDEFKKQLIQK</sequence>
<protein>
    <recommendedName>
        <fullName evidence="4">DUF4468 domain-containing protein</fullName>
    </recommendedName>
</protein>
<reference evidence="2 3" key="1">
    <citation type="submission" date="2015-09" db="EMBL/GenBank/DDBJ databases">
        <authorList>
            <consortium name="Pathogen Informatics"/>
        </authorList>
    </citation>
    <scope>NUCLEOTIDE SEQUENCE [LARGE SCALE GENOMIC DNA]</scope>
    <source>
        <strain evidence="2 3">2789STDY5834846</strain>
    </source>
</reference>
<dbReference type="EMBL" id="CZAE01000018">
    <property type="protein sequence ID" value="CUP79827.1"/>
    <property type="molecule type" value="Genomic_DNA"/>
</dbReference>
<organism evidence="2 3">
    <name type="scientific">Bacteroides faecis</name>
    <dbReference type="NCBI Taxonomy" id="674529"/>
    <lineage>
        <taxon>Bacteria</taxon>
        <taxon>Pseudomonadati</taxon>
        <taxon>Bacteroidota</taxon>
        <taxon>Bacteroidia</taxon>
        <taxon>Bacteroidales</taxon>
        <taxon>Bacteroidaceae</taxon>
        <taxon>Bacteroides</taxon>
    </lineage>
</organism>
<evidence type="ECO:0008006" key="4">
    <source>
        <dbReference type="Google" id="ProtNLM"/>
    </source>
</evidence>
<evidence type="ECO:0000313" key="2">
    <source>
        <dbReference type="EMBL" id="CUP79827.1"/>
    </source>
</evidence>
<evidence type="ECO:0000256" key="1">
    <source>
        <dbReference type="SAM" id="SignalP"/>
    </source>
</evidence>
<dbReference type="AlphaFoldDB" id="A0A174R7H4"/>